<evidence type="ECO:0000259" key="2">
    <source>
        <dbReference type="Pfam" id="PF20411"/>
    </source>
</evidence>
<dbReference type="Pfam" id="PF20411">
    <property type="entry name" value="DUF6697"/>
    <property type="match status" value="1"/>
</dbReference>
<feature type="domain" description="DUF6697" evidence="2">
    <location>
        <begin position="173"/>
        <end position="367"/>
    </location>
</feature>
<feature type="compositionally biased region" description="Acidic residues" evidence="1">
    <location>
        <begin position="398"/>
        <end position="408"/>
    </location>
</feature>
<proteinExistence type="predicted"/>
<dbReference type="OrthoDB" id="3176940at2759"/>
<dbReference type="InterPro" id="IPR046520">
    <property type="entry name" value="DUF6697"/>
</dbReference>
<protein>
    <recommendedName>
        <fullName evidence="2">DUF6697 domain-containing protein</fullName>
    </recommendedName>
</protein>
<reference evidence="4" key="1">
    <citation type="journal article" date="2017" name="Nat. Ecol. Evol.">
        <title>Genome expansion and lineage-specific genetic innovations in the forest pathogenic fungi Armillaria.</title>
        <authorList>
            <person name="Sipos G."/>
            <person name="Prasanna A.N."/>
            <person name="Walter M.C."/>
            <person name="O'Connor E."/>
            <person name="Balint B."/>
            <person name="Krizsan K."/>
            <person name="Kiss B."/>
            <person name="Hess J."/>
            <person name="Varga T."/>
            <person name="Slot J."/>
            <person name="Riley R."/>
            <person name="Boka B."/>
            <person name="Rigling D."/>
            <person name="Barry K."/>
            <person name="Lee J."/>
            <person name="Mihaltcheva S."/>
            <person name="LaButti K."/>
            <person name="Lipzen A."/>
            <person name="Waldron R."/>
            <person name="Moloney N.M."/>
            <person name="Sperisen C."/>
            <person name="Kredics L."/>
            <person name="Vagvoelgyi C."/>
            <person name="Patrignani A."/>
            <person name="Fitzpatrick D."/>
            <person name="Nagy I."/>
            <person name="Doyle S."/>
            <person name="Anderson J.B."/>
            <person name="Grigoriev I.V."/>
            <person name="Gueldener U."/>
            <person name="Muensterkoetter M."/>
            <person name="Nagy L.G."/>
        </authorList>
    </citation>
    <scope>NUCLEOTIDE SEQUENCE [LARGE SCALE GENOMIC DNA]</scope>
    <source>
        <strain evidence="4">C18/9</strain>
    </source>
</reference>
<sequence length="425" mass="48122">MVQESTRAKVKKEEVDDVSVLESVENSELPAVEDETDLEHRAPSEFSVPPILRDSPALGGDSQAVIQYEDAPLRLSASLDSPLSSGIDSRSSSMLPPRKRRRVVRVEVAVPTLRFALDKLPAGTDSDVMHSLVNPKIKKKKNIELSLDTVHNRIKGMRVYPVNLDPEIRDFAVDRRFMSQFWGGNAQETFPNIAQKFLDVHHTNDFMYLNLNMNPHAPQMPGAPGLFFSRSNVGSAEWYRSGTQRVFSRIDSGNWQYMGQYKMERAAPLTVEEWNRQHHVVVSTWARKVSKSGYGTRCRAIVHLRHQLGRKPTKAEIGQALQRGNQFKNVTKEQIAHALRQGWLTLFVWKMKCVGYDVGFQHDLVERSAGWVPPPPKPPKNQGTPRTGLKRKRKELLDAVDSDDESTDEELVYIPKGTKTRPIVV</sequence>
<evidence type="ECO:0000256" key="1">
    <source>
        <dbReference type="SAM" id="MobiDB-lite"/>
    </source>
</evidence>
<feature type="region of interest" description="Disordered" evidence="1">
    <location>
        <begin position="79"/>
        <end position="98"/>
    </location>
</feature>
<feature type="compositionally biased region" description="Polar residues" evidence="1">
    <location>
        <begin position="79"/>
        <end position="94"/>
    </location>
</feature>
<dbReference type="Proteomes" id="UP000219338">
    <property type="component" value="Unassembled WGS sequence"/>
</dbReference>
<feature type="compositionally biased region" description="Low complexity" evidence="1">
    <location>
        <begin position="18"/>
        <end position="29"/>
    </location>
</feature>
<feature type="region of interest" description="Disordered" evidence="1">
    <location>
        <begin position="368"/>
        <end position="408"/>
    </location>
</feature>
<name>A0A284QXC8_ARMOS</name>
<keyword evidence="4" id="KW-1185">Reference proteome</keyword>
<organism evidence="3 4">
    <name type="scientific">Armillaria ostoyae</name>
    <name type="common">Armillaria root rot fungus</name>
    <dbReference type="NCBI Taxonomy" id="47428"/>
    <lineage>
        <taxon>Eukaryota</taxon>
        <taxon>Fungi</taxon>
        <taxon>Dikarya</taxon>
        <taxon>Basidiomycota</taxon>
        <taxon>Agaricomycotina</taxon>
        <taxon>Agaricomycetes</taxon>
        <taxon>Agaricomycetidae</taxon>
        <taxon>Agaricales</taxon>
        <taxon>Marasmiineae</taxon>
        <taxon>Physalacriaceae</taxon>
        <taxon>Armillaria</taxon>
    </lineage>
</organism>
<feature type="region of interest" description="Disordered" evidence="1">
    <location>
        <begin position="1"/>
        <end position="54"/>
    </location>
</feature>
<evidence type="ECO:0000313" key="4">
    <source>
        <dbReference type="Proteomes" id="UP000219338"/>
    </source>
</evidence>
<dbReference type="OMA" id="EYNPHAP"/>
<dbReference type="AlphaFoldDB" id="A0A284QXC8"/>
<gene>
    <name evidence="3" type="ORF">ARMOST_04440</name>
</gene>
<dbReference type="EMBL" id="FUEG01000003">
    <property type="protein sequence ID" value="SJL01123.1"/>
    <property type="molecule type" value="Genomic_DNA"/>
</dbReference>
<evidence type="ECO:0000313" key="3">
    <source>
        <dbReference type="EMBL" id="SJL01123.1"/>
    </source>
</evidence>
<accession>A0A284QXC8</accession>